<dbReference type="Pfam" id="PF04073">
    <property type="entry name" value="tRNA_edit"/>
    <property type="match status" value="1"/>
</dbReference>
<protein>
    <recommendedName>
        <fullName evidence="12">Proline--tRNA ligase</fullName>
        <ecNumber evidence="12">6.1.1.15</ecNumber>
    </recommendedName>
    <alternativeName>
        <fullName evidence="12">Prolyl-tRNA synthetase</fullName>
        <shortName evidence="12">ProRS</shortName>
    </alternativeName>
</protein>
<dbReference type="PRINTS" id="PR01046">
    <property type="entry name" value="TRNASYNTHPRO"/>
</dbReference>
<evidence type="ECO:0000256" key="4">
    <source>
        <dbReference type="ARBA" id="ARBA00022598"/>
    </source>
</evidence>
<dbReference type="SUPFAM" id="SSF52954">
    <property type="entry name" value="Class II aaRS ABD-related"/>
    <property type="match status" value="1"/>
</dbReference>
<dbReference type="InterPro" id="IPR045864">
    <property type="entry name" value="aa-tRNA-synth_II/BPL/LPL"/>
</dbReference>
<dbReference type="GO" id="GO:0006433">
    <property type="term" value="P:prolyl-tRNA aminoacylation"/>
    <property type="evidence" value="ECO:0007669"/>
    <property type="project" value="UniProtKB-UniRule"/>
</dbReference>
<comment type="subunit">
    <text evidence="2 12">Homodimer.</text>
</comment>
<dbReference type="Gene3D" id="3.90.960.10">
    <property type="entry name" value="YbaK/aminoacyl-tRNA synthetase-associated domain"/>
    <property type="match status" value="1"/>
</dbReference>
<dbReference type="InterPro" id="IPR036621">
    <property type="entry name" value="Anticodon-bd_dom_sf"/>
</dbReference>
<dbReference type="Pfam" id="PF03129">
    <property type="entry name" value="HGTP_anticodon"/>
    <property type="match status" value="1"/>
</dbReference>
<accession>A0A4U8TJ65</accession>
<dbReference type="Gene3D" id="3.40.50.800">
    <property type="entry name" value="Anticodon-binding domain"/>
    <property type="match status" value="1"/>
</dbReference>
<dbReference type="GO" id="GO:0004827">
    <property type="term" value="F:proline-tRNA ligase activity"/>
    <property type="evidence" value="ECO:0007669"/>
    <property type="project" value="UniProtKB-UniRule"/>
</dbReference>
<keyword evidence="6 12" id="KW-0067">ATP-binding</keyword>
<evidence type="ECO:0000259" key="13">
    <source>
        <dbReference type="PROSITE" id="PS50862"/>
    </source>
</evidence>
<reference evidence="14 15" key="1">
    <citation type="journal article" date="2014" name="Genome Announc.">
        <title>Draft genome sequences of eight enterohepatic helicobacter species isolated from both laboratory and wild rodents.</title>
        <authorList>
            <person name="Sheh A."/>
            <person name="Shen Z."/>
            <person name="Fox J.G."/>
        </authorList>
    </citation>
    <scope>NUCLEOTIDE SEQUENCE [LARGE SCALE GENOMIC DNA]</scope>
    <source>
        <strain evidence="14 15">MIT 01-6451</strain>
    </source>
</reference>
<evidence type="ECO:0000313" key="14">
    <source>
        <dbReference type="EMBL" id="TLE00380.1"/>
    </source>
</evidence>
<dbReference type="GO" id="GO:0005829">
    <property type="term" value="C:cytosol"/>
    <property type="evidence" value="ECO:0007669"/>
    <property type="project" value="TreeGrafter"/>
</dbReference>
<keyword evidence="5 12" id="KW-0547">Nucleotide-binding</keyword>
<proteinExistence type="inferred from homology"/>
<dbReference type="InterPro" id="IPR004154">
    <property type="entry name" value="Anticodon-bd"/>
</dbReference>
<comment type="similarity">
    <text evidence="11 12">Belongs to the class-II aminoacyl-tRNA synthetase family. ProS type 1 subfamily.</text>
</comment>
<evidence type="ECO:0000256" key="1">
    <source>
        <dbReference type="ARBA" id="ARBA00004496"/>
    </source>
</evidence>
<keyword evidence="7 12" id="KW-0648">Protein biosynthesis</keyword>
<dbReference type="CDD" id="cd00861">
    <property type="entry name" value="ProRS_anticodon_short"/>
    <property type="match status" value="1"/>
</dbReference>
<feature type="domain" description="Aminoacyl-transfer RNA synthetases class-II family profile" evidence="13">
    <location>
        <begin position="33"/>
        <end position="474"/>
    </location>
</feature>
<comment type="domain">
    <text evidence="12">Consists of three domains: the N-terminal catalytic domain, the editing domain and the C-terminal anticodon-binding domain.</text>
</comment>
<dbReference type="PROSITE" id="PS50862">
    <property type="entry name" value="AA_TRNA_LIGASE_II"/>
    <property type="match status" value="1"/>
</dbReference>
<dbReference type="OrthoDB" id="9809052at2"/>
<dbReference type="GO" id="GO:0005524">
    <property type="term" value="F:ATP binding"/>
    <property type="evidence" value="ECO:0007669"/>
    <property type="project" value="UniProtKB-UniRule"/>
</dbReference>
<dbReference type="InterPro" id="IPR023717">
    <property type="entry name" value="Pro-tRNA-Synthase_IIa_type1"/>
</dbReference>
<dbReference type="PANTHER" id="PTHR42753:SF2">
    <property type="entry name" value="PROLINE--TRNA LIGASE"/>
    <property type="match status" value="1"/>
</dbReference>
<dbReference type="GO" id="GO:0002161">
    <property type="term" value="F:aminoacyl-tRNA deacylase activity"/>
    <property type="evidence" value="ECO:0007669"/>
    <property type="project" value="InterPro"/>
</dbReference>
<evidence type="ECO:0000256" key="7">
    <source>
        <dbReference type="ARBA" id="ARBA00022917"/>
    </source>
</evidence>
<dbReference type="STRING" id="425400.LS65_00165"/>
<dbReference type="HAMAP" id="MF_01569">
    <property type="entry name" value="Pro_tRNA_synth_type1"/>
    <property type="match status" value="1"/>
</dbReference>
<comment type="subcellular location">
    <subcellularLocation>
        <location evidence="1 12">Cytoplasm</location>
    </subcellularLocation>
</comment>
<dbReference type="InterPro" id="IPR036754">
    <property type="entry name" value="YbaK/aa-tRNA-synt-asso_dom_sf"/>
</dbReference>
<comment type="catalytic activity">
    <reaction evidence="9 12">
        <text>tRNA(Pro) + L-proline + ATP = L-prolyl-tRNA(Pro) + AMP + diphosphate</text>
        <dbReference type="Rhea" id="RHEA:14305"/>
        <dbReference type="Rhea" id="RHEA-COMP:9700"/>
        <dbReference type="Rhea" id="RHEA-COMP:9702"/>
        <dbReference type="ChEBI" id="CHEBI:30616"/>
        <dbReference type="ChEBI" id="CHEBI:33019"/>
        <dbReference type="ChEBI" id="CHEBI:60039"/>
        <dbReference type="ChEBI" id="CHEBI:78442"/>
        <dbReference type="ChEBI" id="CHEBI:78532"/>
        <dbReference type="ChEBI" id="CHEBI:456215"/>
        <dbReference type="EC" id="6.1.1.15"/>
    </reaction>
</comment>
<dbReference type="InterPro" id="IPR007214">
    <property type="entry name" value="YbaK/aa-tRNA-synth-assoc-dom"/>
</dbReference>
<comment type="caution">
    <text evidence="14">The sequence shown here is derived from an EMBL/GenBank/DDBJ whole genome shotgun (WGS) entry which is preliminary data.</text>
</comment>
<evidence type="ECO:0000256" key="2">
    <source>
        <dbReference type="ARBA" id="ARBA00011738"/>
    </source>
</evidence>
<evidence type="ECO:0000313" key="15">
    <source>
        <dbReference type="Proteomes" id="UP000029707"/>
    </source>
</evidence>
<dbReference type="Gene3D" id="3.30.930.10">
    <property type="entry name" value="Bira Bifunctional Protein, Domain 2"/>
    <property type="match status" value="2"/>
</dbReference>
<dbReference type="InterPro" id="IPR002314">
    <property type="entry name" value="aa-tRNA-synt_IIb"/>
</dbReference>
<evidence type="ECO:0000256" key="12">
    <source>
        <dbReference type="HAMAP-Rule" id="MF_01569"/>
    </source>
</evidence>
<organism evidence="14 15">
    <name type="scientific">Helicobacter japonicus</name>
    <dbReference type="NCBI Taxonomy" id="425400"/>
    <lineage>
        <taxon>Bacteria</taxon>
        <taxon>Pseudomonadati</taxon>
        <taxon>Campylobacterota</taxon>
        <taxon>Epsilonproteobacteria</taxon>
        <taxon>Campylobacterales</taxon>
        <taxon>Helicobacteraceae</taxon>
        <taxon>Helicobacter</taxon>
    </lineage>
</organism>
<sequence length="588" mass="66973">MLFSQLFVNTLKEAPKDAVLKSHQYLVRGGFVQQIGSGIYNFLPLGKKLLDKVRFIVKEEMDKSGAQEILMGFVTPAELWKESGRYEQYGRELLRFVDRKDNEFVLGPTHEEVITHIAKNSIKSYKQLPVHLYQIHTKFRDELRPRFGLMRGREFIMKDGYSFHSSYEDLDREFDTMEMTYKRILQRMGVDFKIVEADSGAIGGSGSKEFMVLAPCGEDTIVVCKNCDYGANIEASKRAMRTQPRAFEVKYDSNPPQAAFARFTTPDIKTIEDLSAFFKVDKFYIMKAIVKKAIKVDNSTELVFFFVRGDDEAQEVKMLNAINKQTNTYVTLEDASIEEIEKAGLVAGFIGAYGLRHITQAQHIYFDESLRDASNLICGANEKDYHFVGVDLSTFEGLDYADLAQSKEGDFCPKCSGELYYTKGIEVGHIFKLGEKYSRAMNAHFLDENGKTQYFIMGCYGFGISRILPAILEQKSDEYGCVWSKEVGIFDIVIIISNVKDSTQSEYAHSIYEKLKAKGIDVLLDERDERFGVKMKDFELLGFNHALIIGKGLNEGKVELIKRESLIKQEFSSVDKDILLEEILKVLV</sequence>
<dbReference type="InterPro" id="IPR044140">
    <property type="entry name" value="ProRS_anticodon_short"/>
</dbReference>
<keyword evidence="3 12" id="KW-0963">Cytoplasm</keyword>
<evidence type="ECO:0000256" key="5">
    <source>
        <dbReference type="ARBA" id="ARBA00022741"/>
    </source>
</evidence>
<keyword evidence="4 12" id="KW-0436">Ligase</keyword>
<dbReference type="PANTHER" id="PTHR42753">
    <property type="entry name" value="MITOCHONDRIAL RIBOSOME PROTEIN L39/PROLYL-TRNA LIGASE FAMILY MEMBER"/>
    <property type="match status" value="1"/>
</dbReference>
<dbReference type="InterPro" id="IPR004500">
    <property type="entry name" value="Pro-tRNA-synth_IIa_bac-type"/>
</dbReference>
<dbReference type="InterPro" id="IPR033730">
    <property type="entry name" value="ProRS_core_prok"/>
</dbReference>
<dbReference type="EMBL" id="JRMQ02000012">
    <property type="protein sequence ID" value="TLE00380.1"/>
    <property type="molecule type" value="Genomic_DNA"/>
</dbReference>
<dbReference type="InterPro" id="IPR050062">
    <property type="entry name" value="Pro-tRNA_synthetase"/>
</dbReference>
<keyword evidence="8 12" id="KW-0030">Aminoacyl-tRNA synthetase</keyword>
<dbReference type="EC" id="6.1.1.15" evidence="12"/>
<dbReference type="NCBIfam" id="NF006625">
    <property type="entry name" value="PRK09194.1"/>
    <property type="match status" value="1"/>
</dbReference>
<evidence type="ECO:0000256" key="11">
    <source>
        <dbReference type="ARBA" id="ARBA00060755"/>
    </source>
</evidence>
<dbReference type="FunFam" id="3.30.930.10:FF:000065">
    <property type="entry name" value="Proline--tRNA ligase"/>
    <property type="match status" value="1"/>
</dbReference>
<keyword evidence="15" id="KW-1185">Reference proteome</keyword>
<evidence type="ECO:0000256" key="6">
    <source>
        <dbReference type="ARBA" id="ARBA00022840"/>
    </source>
</evidence>
<dbReference type="CDD" id="cd04334">
    <property type="entry name" value="ProRS-INS"/>
    <property type="match status" value="1"/>
</dbReference>
<comment type="function">
    <text evidence="10 12">Catalyzes the attachment of proline to tRNA(Pro) in a two-step reaction: proline is first activated by ATP to form Pro-AMP and then transferred to the acceptor end of tRNA(Pro). As ProRS can inadvertently accommodate and process non-cognate amino acids such as alanine and cysteine, to avoid such errors it has two additional distinct editing activities against alanine. One activity is designated as 'pretransfer' editing and involves the tRNA(Pro)-independent hydrolysis of activated Ala-AMP. The other activity is designated 'posttransfer' editing and involves deacylation of mischarged Ala-tRNA(Pro). The misacylated Cys-tRNA(Pro) is not edited by ProRS.</text>
</comment>
<dbReference type="Pfam" id="PF00587">
    <property type="entry name" value="tRNA-synt_2b"/>
    <property type="match status" value="1"/>
</dbReference>
<dbReference type="GeneID" id="82322009"/>
<dbReference type="NCBIfam" id="TIGR00409">
    <property type="entry name" value="proS_fam_II"/>
    <property type="match status" value="1"/>
</dbReference>
<dbReference type="InterPro" id="IPR006195">
    <property type="entry name" value="aa-tRNA-synth_II"/>
</dbReference>
<evidence type="ECO:0000256" key="10">
    <source>
        <dbReference type="ARBA" id="ARBA00053664"/>
    </source>
</evidence>
<dbReference type="CDD" id="cd00779">
    <property type="entry name" value="ProRS_core_prok"/>
    <property type="match status" value="1"/>
</dbReference>
<dbReference type="AlphaFoldDB" id="A0A4U8TJ65"/>
<evidence type="ECO:0000256" key="9">
    <source>
        <dbReference type="ARBA" id="ARBA00047671"/>
    </source>
</evidence>
<dbReference type="FunFam" id="3.30.930.10:FF:000066">
    <property type="entry name" value="Proline--tRNA ligase"/>
    <property type="match status" value="1"/>
</dbReference>
<dbReference type="SUPFAM" id="SSF55826">
    <property type="entry name" value="YbaK/ProRS associated domain"/>
    <property type="match status" value="1"/>
</dbReference>
<gene>
    <name evidence="12" type="primary">proS</name>
    <name evidence="14" type="ORF">LS65_007750</name>
</gene>
<dbReference type="RefSeq" id="WP_034360257.1">
    <property type="nucleotide sequence ID" value="NZ_CAJUDB010000027.1"/>
</dbReference>
<evidence type="ECO:0000256" key="8">
    <source>
        <dbReference type="ARBA" id="ARBA00023146"/>
    </source>
</evidence>
<evidence type="ECO:0000256" key="3">
    <source>
        <dbReference type="ARBA" id="ARBA00022490"/>
    </source>
</evidence>
<name>A0A4U8TJ65_9HELI</name>
<dbReference type="InterPro" id="IPR002316">
    <property type="entry name" value="Pro-tRNA-ligase_IIa"/>
</dbReference>
<dbReference type="Proteomes" id="UP000029707">
    <property type="component" value="Unassembled WGS sequence"/>
</dbReference>
<dbReference type="SUPFAM" id="SSF55681">
    <property type="entry name" value="Class II aaRS and biotin synthetases"/>
    <property type="match status" value="1"/>
</dbReference>